<name>A0ABS6AGT9_9RHOB</name>
<dbReference type="Pfam" id="PF02684">
    <property type="entry name" value="LpxB"/>
    <property type="match status" value="1"/>
</dbReference>
<dbReference type="EC" id="2.4.1.182" evidence="3 11"/>
<gene>
    <name evidence="12" type="primary">lpxB</name>
    <name evidence="12" type="ORF">KNW02_06670</name>
</gene>
<dbReference type="PANTHER" id="PTHR30372:SF4">
    <property type="entry name" value="LIPID-A-DISACCHARIDE SYNTHASE, MITOCHONDRIAL-RELATED"/>
    <property type="match status" value="1"/>
</dbReference>
<evidence type="ECO:0000256" key="2">
    <source>
        <dbReference type="ARBA" id="ARBA00007868"/>
    </source>
</evidence>
<comment type="function">
    <text evidence="1">Condensation of UDP-2,3-diacylglucosamine and 2,3-diacylglucosamine-1-phosphate to form lipid A disaccharide, a precursor of lipid A, a phosphorylated glycolipid that anchors the lipopolysaccharide to the outer membrane of the cell.</text>
</comment>
<dbReference type="RefSeq" id="WP_216032487.1">
    <property type="nucleotide sequence ID" value="NZ_JAHKNG010000008.1"/>
</dbReference>
<organism evidence="12 13">
    <name type="scientific">Paracoccus marinaquae</name>
    <dbReference type="NCBI Taxonomy" id="2841926"/>
    <lineage>
        <taxon>Bacteria</taxon>
        <taxon>Pseudomonadati</taxon>
        <taxon>Pseudomonadota</taxon>
        <taxon>Alphaproteobacteria</taxon>
        <taxon>Rhodobacterales</taxon>
        <taxon>Paracoccaceae</taxon>
        <taxon>Paracoccus</taxon>
    </lineage>
</organism>
<evidence type="ECO:0000313" key="13">
    <source>
        <dbReference type="Proteomes" id="UP001166191"/>
    </source>
</evidence>
<proteinExistence type="inferred from homology"/>
<evidence type="ECO:0000256" key="10">
    <source>
        <dbReference type="ARBA" id="ARBA00048975"/>
    </source>
</evidence>
<comment type="catalytic activity">
    <reaction evidence="10">
        <text>a lipid X + a UDP-2-N,3-O-bis[(3R)-3-hydroxyacyl]-alpha-D-glucosamine = a lipid A disaccharide + UDP + H(+)</text>
        <dbReference type="Rhea" id="RHEA:67828"/>
        <dbReference type="ChEBI" id="CHEBI:15378"/>
        <dbReference type="ChEBI" id="CHEBI:58223"/>
        <dbReference type="ChEBI" id="CHEBI:137748"/>
        <dbReference type="ChEBI" id="CHEBI:176338"/>
        <dbReference type="ChEBI" id="CHEBI:176343"/>
        <dbReference type="EC" id="2.4.1.182"/>
    </reaction>
</comment>
<protein>
    <recommendedName>
        <fullName evidence="4 11">Lipid-A-disaccharide synthase</fullName>
        <ecNumber evidence="3 11">2.4.1.182</ecNumber>
    </recommendedName>
</protein>
<keyword evidence="8 12" id="KW-0808">Transferase</keyword>
<dbReference type="InterPro" id="IPR003835">
    <property type="entry name" value="Glyco_trans_19"/>
</dbReference>
<reference evidence="12" key="1">
    <citation type="submission" date="2021-06" db="EMBL/GenBank/DDBJ databases">
        <title>Paracoccus bacterium XHP0099 sp. nov., isolated from the surface waters of the Yellow Sea.</title>
        <authorList>
            <person name="Xue H."/>
            <person name="Zhang D."/>
        </authorList>
    </citation>
    <scope>NUCLEOTIDE SEQUENCE</scope>
    <source>
        <strain evidence="12">XHP0099</strain>
    </source>
</reference>
<dbReference type="GO" id="GO:0008915">
    <property type="term" value="F:lipid-A-disaccharide synthase activity"/>
    <property type="evidence" value="ECO:0007669"/>
    <property type="project" value="UniProtKB-EC"/>
</dbReference>
<sequence>MKFFLIAGEPSGDQLGAALMAGLRMLVPDVRFTGIGGPLMQAEGMESLFPMDELSLMGIWEVLPKYRHLKRRIAETAEAVLAEAPDALITIDSPDFCLRVAHAARAKAPGLRTIHYVAPSVWAWRPGRAKKMAPVIDHVLAILPFEPPYMEAAGMSCDFVGHPVATAQVGGPDQAGLFRAAHGIDADAPVVLCLPGSRKSEVERLAGRFDEALMRLRDRVPEIRVVLPTVPGVAHMVRDMARRWPTTPIVIEEAEEKQAAFAAADLALAASGTVSLELAANRIPMVIGYDMAPLSRMIVGLLLRTDTVTLVNLVSETRAVPEFLGHDCQPGPLAEALQSVLEDMAIRKAQLDAMDLTMDRLGKGGEAPGLRAARSVLRAVTEPRSR</sequence>
<evidence type="ECO:0000256" key="9">
    <source>
        <dbReference type="ARBA" id="ARBA00023098"/>
    </source>
</evidence>
<evidence type="ECO:0000256" key="8">
    <source>
        <dbReference type="ARBA" id="ARBA00022679"/>
    </source>
</evidence>
<keyword evidence="5" id="KW-0444">Lipid biosynthesis</keyword>
<evidence type="ECO:0000256" key="3">
    <source>
        <dbReference type="ARBA" id="ARBA00012687"/>
    </source>
</evidence>
<dbReference type="EMBL" id="JAHKNG010000008">
    <property type="protein sequence ID" value="MBU3029803.1"/>
    <property type="molecule type" value="Genomic_DNA"/>
</dbReference>
<evidence type="ECO:0000256" key="5">
    <source>
        <dbReference type="ARBA" id="ARBA00022516"/>
    </source>
</evidence>
<evidence type="ECO:0000256" key="7">
    <source>
        <dbReference type="ARBA" id="ARBA00022676"/>
    </source>
</evidence>
<keyword evidence="7 12" id="KW-0328">Glycosyltransferase</keyword>
<keyword evidence="9" id="KW-0443">Lipid metabolism</keyword>
<evidence type="ECO:0000256" key="1">
    <source>
        <dbReference type="ARBA" id="ARBA00002056"/>
    </source>
</evidence>
<dbReference type="Proteomes" id="UP001166191">
    <property type="component" value="Unassembled WGS sequence"/>
</dbReference>
<keyword evidence="6" id="KW-0441">Lipid A biosynthesis</keyword>
<accession>A0ABS6AGT9</accession>
<evidence type="ECO:0000256" key="4">
    <source>
        <dbReference type="ARBA" id="ARBA00020902"/>
    </source>
</evidence>
<evidence type="ECO:0000256" key="11">
    <source>
        <dbReference type="NCBIfam" id="TIGR00215"/>
    </source>
</evidence>
<comment type="caution">
    <text evidence="12">The sequence shown here is derived from an EMBL/GenBank/DDBJ whole genome shotgun (WGS) entry which is preliminary data.</text>
</comment>
<dbReference type="NCBIfam" id="TIGR00215">
    <property type="entry name" value="lpxB"/>
    <property type="match status" value="1"/>
</dbReference>
<evidence type="ECO:0000256" key="6">
    <source>
        <dbReference type="ARBA" id="ARBA00022556"/>
    </source>
</evidence>
<dbReference type="PANTHER" id="PTHR30372">
    <property type="entry name" value="LIPID-A-DISACCHARIDE SYNTHASE"/>
    <property type="match status" value="1"/>
</dbReference>
<keyword evidence="13" id="KW-1185">Reference proteome</keyword>
<evidence type="ECO:0000313" key="12">
    <source>
        <dbReference type="EMBL" id="MBU3029803.1"/>
    </source>
</evidence>
<comment type="similarity">
    <text evidence="2">Belongs to the LpxB family.</text>
</comment>